<dbReference type="Proteomes" id="UP000828390">
    <property type="component" value="Unassembled WGS sequence"/>
</dbReference>
<protein>
    <recommendedName>
        <fullName evidence="4">Eclosion hormone</fullName>
    </recommendedName>
</protein>
<reference evidence="2" key="1">
    <citation type="journal article" date="2019" name="bioRxiv">
        <title>The Genome of the Zebra Mussel, Dreissena polymorpha: A Resource for Invasive Species Research.</title>
        <authorList>
            <person name="McCartney M.A."/>
            <person name="Auch B."/>
            <person name="Kono T."/>
            <person name="Mallez S."/>
            <person name="Zhang Y."/>
            <person name="Obille A."/>
            <person name="Becker A."/>
            <person name="Abrahante J.E."/>
            <person name="Garbe J."/>
            <person name="Badalamenti J.P."/>
            <person name="Herman A."/>
            <person name="Mangelson H."/>
            <person name="Liachko I."/>
            <person name="Sullivan S."/>
            <person name="Sone E.D."/>
            <person name="Koren S."/>
            <person name="Silverstein K.A.T."/>
            <person name="Beckman K.B."/>
            <person name="Gohl D.M."/>
        </authorList>
    </citation>
    <scope>NUCLEOTIDE SEQUENCE</scope>
    <source>
        <strain evidence="2">Duluth1</strain>
        <tissue evidence="2">Whole animal</tissue>
    </source>
</reference>
<comment type="caution">
    <text evidence="2">The sequence shown here is derived from an EMBL/GenBank/DDBJ whole genome shotgun (WGS) entry which is preliminary data.</text>
</comment>
<organism evidence="2 3">
    <name type="scientific">Dreissena polymorpha</name>
    <name type="common">Zebra mussel</name>
    <name type="synonym">Mytilus polymorpha</name>
    <dbReference type="NCBI Taxonomy" id="45954"/>
    <lineage>
        <taxon>Eukaryota</taxon>
        <taxon>Metazoa</taxon>
        <taxon>Spiralia</taxon>
        <taxon>Lophotrochozoa</taxon>
        <taxon>Mollusca</taxon>
        <taxon>Bivalvia</taxon>
        <taxon>Autobranchia</taxon>
        <taxon>Heteroconchia</taxon>
        <taxon>Euheterodonta</taxon>
        <taxon>Imparidentia</taxon>
        <taxon>Neoheterodontei</taxon>
        <taxon>Myida</taxon>
        <taxon>Dreissenoidea</taxon>
        <taxon>Dreissenidae</taxon>
        <taxon>Dreissena</taxon>
    </lineage>
</organism>
<keyword evidence="1" id="KW-0732">Signal</keyword>
<evidence type="ECO:0000256" key="1">
    <source>
        <dbReference type="SAM" id="SignalP"/>
    </source>
</evidence>
<sequence>MQISHISTSAIASALILLYAAVAQANLEYACDPRSSEVTCLLGCLGCYEAYGGHMYNMAACCQECKDTQKSIVDDGPAKCSEKFIKMSWMRKFGK</sequence>
<gene>
    <name evidence="2" type="ORF">DPMN_087422</name>
</gene>
<evidence type="ECO:0008006" key="4">
    <source>
        <dbReference type="Google" id="ProtNLM"/>
    </source>
</evidence>
<evidence type="ECO:0000313" key="2">
    <source>
        <dbReference type="EMBL" id="KAH3845149.1"/>
    </source>
</evidence>
<dbReference type="AlphaFoldDB" id="A0A9D4KT59"/>
<dbReference type="EMBL" id="JAIWYP010000003">
    <property type="protein sequence ID" value="KAH3845149.1"/>
    <property type="molecule type" value="Genomic_DNA"/>
</dbReference>
<feature type="chain" id="PRO_5039594618" description="Eclosion hormone" evidence="1">
    <location>
        <begin position="26"/>
        <end position="95"/>
    </location>
</feature>
<name>A0A9D4KT59_DREPO</name>
<reference evidence="2" key="2">
    <citation type="submission" date="2020-11" db="EMBL/GenBank/DDBJ databases">
        <authorList>
            <person name="McCartney M.A."/>
            <person name="Auch B."/>
            <person name="Kono T."/>
            <person name="Mallez S."/>
            <person name="Becker A."/>
            <person name="Gohl D.M."/>
            <person name="Silverstein K.A.T."/>
            <person name="Koren S."/>
            <person name="Bechman K.B."/>
            <person name="Herman A."/>
            <person name="Abrahante J.E."/>
            <person name="Garbe J."/>
        </authorList>
    </citation>
    <scope>NUCLEOTIDE SEQUENCE</scope>
    <source>
        <strain evidence="2">Duluth1</strain>
        <tissue evidence="2">Whole animal</tissue>
    </source>
</reference>
<feature type="signal peptide" evidence="1">
    <location>
        <begin position="1"/>
        <end position="25"/>
    </location>
</feature>
<proteinExistence type="predicted"/>
<accession>A0A9D4KT59</accession>
<evidence type="ECO:0000313" key="3">
    <source>
        <dbReference type="Proteomes" id="UP000828390"/>
    </source>
</evidence>
<keyword evidence="3" id="KW-1185">Reference proteome</keyword>